<dbReference type="InterPro" id="IPR003439">
    <property type="entry name" value="ABC_transporter-like_ATP-bd"/>
</dbReference>
<evidence type="ECO:0000256" key="2">
    <source>
        <dbReference type="ARBA" id="ARBA00022448"/>
    </source>
</evidence>
<dbReference type="Pfam" id="PF00005">
    <property type="entry name" value="ABC_tran"/>
    <property type="match status" value="1"/>
</dbReference>
<dbReference type="InterPro" id="IPR003593">
    <property type="entry name" value="AAA+_ATPase"/>
</dbReference>
<sequence>MIDVSELHKTFHGRTESNTVLDGVSLQVGTGEVVAIIGPSGSGKSTLLRCLNLLETPDAGTIAIDDVSVTAPGITGPQARALRSKTAMVFQGYNLFRNRTALQNVMDPMTAQGTPKRDAEQRARELLGRVGIAEATMSQFPVTLSGGQQQRVSIARALGVNPHAILLDEPTSALDPELVGEVLAVIRDLASQHMTLVIVTHEMAFAAEVADRVVFIDGGRIVEQGPAKQVIRSPKEERTRRFLREHASEPVHRPADPGAEPELPGASPLDPNGLPG</sequence>
<dbReference type="InterPro" id="IPR030679">
    <property type="entry name" value="ABC_ATPase_HisP-typ"/>
</dbReference>
<evidence type="ECO:0000313" key="10">
    <source>
        <dbReference type="Proteomes" id="UP001589793"/>
    </source>
</evidence>
<dbReference type="GO" id="GO:0005524">
    <property type="term" value="F:ATP binding"/>
    <property type="evidence" value="ECO:0007669"/>
    <property type="project" value="UniProtKB-KW"/>
</dbReference>
<dbReference type="EMBL" id="JBHLSV010000004">
    <property type="protein sequence ID" value="MFC0673310.1"/>
    <property type="molecule type" value="Genomic_DNA"/>
</dbReference>
<dbReference type="InterPro" id="IPR050086">
    <property type="entry name" value="MetN_ABC_transporter-like"/>
</dbReference>
<comment type="subcellular location">
    <subcellularLocation>
        <location evidence="1">Cell membrane</location>
        <topology evidence="1">Peripheral membrane protein</topology>
    </subcellularLocation>
</comment>
<dbReference type="InterPro" id="IPR017871">
    <property type="entry name" value="ABC_transporter-like_CS"/>
</dbReference>
<comment type="caution">
    <text evidence="9">The sequence shown here is derived from an EMBL/GenBank/DDBJ whole genome shotgun (WGS) entry which is preliminary data.</text>
</comment>
<dbReference type="RefSeq" id="WP_376978780.1">
    <property type="nucleotide sequence ID" value="NZ_JBHLSV010000004.1"/>
</dbReference>
<keyword evidence="4" id="KW-0547">Nucleotide-binding</keyword>
<organism evidence="9 10">
    <name type="scientific">Brachybacterium hainanense</name>
    <dbReference type="NCBI Taxonomy" id="1541174"/>
    <lineage>
        <taxon>Bacteria</taxon>
        <taxon>Bacillati</taxon>
        <taxon>Actinomycetota</taxon>
        <taxon>Actinomycetes</taxon>
        <taxon>Micrococcales</taxon>
        <taxon>Dermabacteraceae</taxon>
        <taxon>Brachybacterium</taxon>
    </lineage>
</organism>
<evidence type="ECO:0000256" key="4">
    <source>
        <dbReference type="ARBA" id="ARBA00022741"/>
    </source>
</evidence>
<dbReference type="SMART" id="SM00382">
    <property type="entry name" value="AAA"/>
    <property type="match status" value="1"/>
</dbReference>
<evidence type="ECO:0000256" key="1">
    <source>
        <dbReference type="ARBA" id="ARBA00004202"/>
    </source>
</evidence>
<dbReference type="PANTHER" id="PTHR43166:SF35">
    <property type="entry name" value="L-CYSTINE IMPORT ATP-BINDING PROTEIN TCYN"/>
    <property type="match status" value="1"/>
</dbReference>
<feature type="region of interest" description="Disordered" evidence="7">
    <location>
        <begin position="227"/>
        <end position="276"/>
    </location>
</feature>
<accession>A0ABV6R8J8</accession>
<evidence type="ECO:0000256" key="5">
    <source>
        <dbReference type="ARBA" id="ARBA00022840"/>
    </source>
</evidence>
<keyword evidence="10" id="KW-1185">Reference proteome</keyword>
<keyword evidence="3" id="KW-1003">Cell membrane</keyword>
<dbReference type="InterPro" id="IPR027417">
    <property type="entry name" value="P-loop_NTPase"/>
</dbReference>
<keyword evidence="5 9" id="KW-0067">ATP-binding</keyword>
<dbReference type="Gene3D" id="3.40.50.300">
    <property type="entry name" value="P-loop containing nucleotide triphosphate hydrolases"/>
    <property type="match status" value="1"/>
</dbReference>
<dbReference type="SUPFAM" id="SSF52540">
    <property type="entry name" value="P-loop containing nucleoside triphosphate hydrolases"/>
    <property type="match status" value="1"/>
</dbReference>
<dbReference type="PROSITE" id="PS50893">
    <property type="entry name" value="ABC_TRANSPORTER_2"/>
    <property type="match status" value="1"/>
</dbReference>
<protein>
    <submittedName>
        <fullName evidence="9">Amino acid ABC transporter ATP-binding protein</fullName>
    </submittedName>
</protein>
<gene>
    <name evidence="9" type="ORF">ACFFF6_04985</name>
</gene>
<dbReference type="Proteomes" id="UP001589793">
    <property type="component" value="Unassembled WGS sequence"/>
</dbReference>
<dbReference type="PROSITE" id="PS00211">
    <property type="entry name" value="ABC_TRANSPORTER_1"/>
    <property type="match status" value="1"/>
</dbReference>
<name>A0ABV6R8J8_9MICO</name>
<keyword evidence="6" id="KW-0472">Membrane</keyword>
<evidence type="ECO:0000256" key="3">
    <source>
        <dbReference type="ARBA" id="ARBA00022475"/>
    </source>
</evidence>
<dbReference type="PIRSF" id="PIRSF039085">
    <property type="entry name" value="ABC_ATPase_HisP"/>
    <property type="match status" value="1"/>
</dbReference>
<proteinExistence type="predicted"/>
<evidence type="ECO:0000256" key="6">
    <source>
        <dbReference type="ARBA" id="ARBA00023136"/>
    </source>
</evidence>
<feature type="domain" description="ABC transporter" evidence="8">
    <location>
        <begin position="2"/>
        <end position="243"/>
    </location>
</feature>
<feature type="compositionally biased region" description="Basic and acidic residues" evidence="7">
    <location>
        <begin position="233"/>
        <end position="255"/>
    </location>
</feature>
<reference evidence="9 10" key="1">
    <citation type="submission" date="2024-09" db="EMBL/GenBank/DDBJ databases">
        <authorList>
            <person name="Sun Q."/>
            <person name="Mori K."/>
        </authorList>
    </citation>
    <scope>NUCLEOTIDE SEQUENCE [LARGE SCALE GENOMIC DNA]</scope>
    <source>
        <strain evidence="9 10">CICC 10874</strain>
    </source>
</reference>
<keyword evidence="2" id="KW-0813">Transport</keyword>
<evidence type="ECO:0000313" key="9">
    <source>
        <dbReference type="EMBL" id="MFC0673310.1"/>
    </source>
</evidence>
<dbReference type="PANTHER" id="PTHR43166">
    <property type="entry name" value="AMINO ACID IMPORT ATP-BINDING PROTEIN"/>
    <property type="match status" value="1"/>
</dbReference>
<evidence type="ECO:0000259" key="8">
    <source>
        <dbReference type="PROSITE" id="PS50893"/>
    </source>
</evidence>
<evidence type="ECO:0000256" key="7">
    <source>
        <dbReference type="SAM" id="MobiDB-lite"/>
    </source>
</evidence>